<dbReference type="Pfam" id="PF07889">
    <property type="entry name" value="DUF1664"/>
    <property type="match status" value="1"/>
</dbReference>
<keyword evidence="5" id="KW-1185">Reference proteome</keyword>
<sequence length="372" mass="39918">MALALGKLTLLVGAGLVGSVLAAKEGGLSTVSDFVTGAFKIVFKQIKQDDSSKSVSKPRNDTLLAQVNSLRQELQILTSNRPITIVTGTGSGTRKYGMIIVVVVVGYGYVWWKGWKLPDMMFATKRSLSDACNNVAKQLEDVYSSISTAQRQLSSKITSVDRDVNKIVEISQDTKEEVTLLRGRSKLIGEEFESVRDVVQTLESKLTQIEGKQDITTLGVKKLCDCVRKIENGQPAERIQASPFSSFMKTLEPSAITPSSRAASLPPLPIEPPSPSSSKSNGSQKVEWSQQNAVTAFGLKEFNGVPEAGESSLSPKVSNGIRISEDSGDLSSSNGFSGRGIGGSVLTRPFLLRQRSATSSIAQATPSSRQPC</sequence>
<evidence type="ECO:0000313" key="5">
    <source>
        <dbReference type="Proteomes" id="UP001168877"/>
    </source>
</evidence>
<evidence type="ECO:0000256" key="2">
    <source>
        <dbReference type="SAM" id="SignalP"/>
    </source>
</evidence>
<dbReference type="PANTHER" id="PTHR47289:SF2">
    <property type="entry name" value="TRANSCRIPTION FACTOR, PUTATIVE (DUF1664)-RELATED"/>
    <property type="match status" value="1"/>
</dbReference>
<protein>
    <recommendedName>
        <fullName evidence="3">DUF1664 domain-containing protein</fullName>
    </recommendedName>
</protein>
<evidence type="ECO:0000313" key="4">
    <source>
        <dbReference type="EMBL" id="KAK0573167.1"/>
    </source>
</evidence>
<dbReference type="PANTHER" id="PTHR47289">
    <property type="entry name" value="TRANSCRIPTION FACTOR, PUTATIVE (DUF1664)-RELATED"/>
    <property type="match status" value="1"/>
</dbReference>
<dbReference type="InterPro" id="IPR012458">
    <property type="entry name" value="DUF1664"/>
</dbReference>
<proteinExistence type="predicted"/>
<comment type="caution">
    <text evidence="4">The sequence shown here is derived from an EMBL/GenBank/DDBJ whole genome shotgun (WGS) entry which is preliminary data.</text>
</comment>
<feature type="region of interest" description="Disordered" evidence="1">
    <location>
        <begin position="253"/>
        <end position="287"/>
    </location>
</feature>
<keyword evidence="2" id="KW-0732">Signal</keyword>
<dbReference type="EMBL" id="JAUESC010000387">
    <property type="protein sequence ID" value="KAK0573167.1"/>
    <property type="molecule type" value="Genomic_DNA"/>
</dbReference>
<feature type="domain" description="DUF1664" evidence="3">
    <location>
        <begin position="93"/>
        <end position="213"/>
    </location>
</feature>
<organism evidence="4 5">
    <name type="scientific">Acer saccharum</name>
    <name type="common">Sugar maple</name>
    <dbReference type="NCBI Taxonomy" id="4024"/>
    <lineage>
        <taxon>Eukaryota</taxon>
        <taxon>Viridiplantae</taxon>
        <taxon>Streptophyta</taxon>
        <taxon>Embryophyta</taxon>
        <taxon>Tracheophyta</taxon>
        <taxon>Spermatophyta</taxon>
        <taxon>Magnoliopsida</taxon>
        <taxon>eudicotyledons</taxon>
        <taxon>Gunneridae</taxon>
        <taxon>Pentapetalae</taxon>
        <taxon>rosids</taxon>
        <taxon>malvids</taxon>
        <taxon>Sapindales</taxon>
        <taxon>Sapindaceae</taxon>
        <taxon>Hippocastanoideae</taxon>
        <taxon>Acereae</taxon>
        <taxon>Acer</taxon>
    </lineage>
</organism>
<feature type="compositionally biased region" description="Pro residues" evidence="1">
    <location>
        <begin position="266"/>
        <end position="275"/>
    </location>
</feature>
<accession>A0AA39RII6</accession>
<feature type="chain" id="PRO_5041264016" description="DUF1664 domain-containing protein" evidence="2">
    <location>
        <begin position="23"/>
        <end position="372"/>
    </location>
</feature>
<reference evidence="4" key="2">
    <citation type="submission" date="2023-06" db="EMBL/GenBank/DDBJ databases">
        <authorList>
            <person name="Swenson N.G."/>
            <person name="Wegrzyn J.L."/>
            <person name="Mcevoy S.L."/>
        </authorList>
    </citation>
    <scope>NUCLEOTIDE SEQUENCE</scope>
    <source>
        <strain evidence="4">NS2018</strain>
        <tissue evidence="4">Leaf</tissue>
    </source>
</reference>
<name>A0AA39RII6_ACESA</name>
<dbReference type="Proteomes" id="UP001168877">
    <property type="component" value="Unassembled WGS sequence"/>
</dbReference>
<dbReference type="AlphaFoldDB" id="A0AA39RII6"/>
<reference evidence="4" key="1">
    <citation type="journal article" date="2022" name="Plant J.">
        <title>Strategies of tolerance reflected in two North American maple genomes.</title>
        <authorList>
            <person name="McEvoy S.L."/>
            <person name="Sezen U.U."/>
            <person name="Trouern-Trend A."/>
            <person name="McMahon S.M."/>
            <person name="Schaberg P.G."/>
            <person name="Yang J."/>
            <person name="Wegrzyn J.L."/>
            <person name="Swenson N.G."/>
        </authorList>
    </citation>
    <scope>NUCLEOTIDE SEQUENCE</scope>
    <source>
        <strain evidence="4">NS2018</strain>
    </source>
</reference>
<gene>
    <name evidence="4" type="ORF">LWI29_003891</name>
</gene>
<feature type="signal peptide" evidence="2">
    <location>
        <begin position="1"/>
        <end position="22"/>
    </location>
</feature>
<feature type="region of interest" description="Disordered" evidence="1">
    <location>
        <begin position="307"/>
        <end position="339"/>
    </location>
</feature>
<evidence type="ECO:0000256" key="1">
    <source>
        <dbReference type="SAM" id="MobiDB-lite"/>
    </source>
</evidence>
<evidence type="ECO:0000259" key="3">
    <source>
        <dbReference type="Pfam" id="PF07889"/>
    </source>
</evidence>